<dbReference type="GeneID" id="96779079"/>
<dbReference type="Proteomes" id="UP000433181">
    <property type="component" value="Unassembled WGS sequence"/>
</dbReference>
<dbReference type="RefSeq" id="WP_154407308.1">
    <property type="nucleotide sequence ID" value="NZ_VUNR01000017.1"/>
</dbReference>
<dbReference type="InterPro" id="IPR029050">
    <property type="entry name" value="Immunoprotect_excell_Ig-like"/>
</dbReference>
<name>A0A6I2UHD5_9FIRM</name>
<keyword evidence="1 2" id="KW-0732">Signal</keyword>
<feature type="chain" id="PRO_5039672444" description="DUF4352 domain-containing protein" evidence="2">
    <location>
        <begin position="27"/>
        <end position="171"/>
    </location>
</feature>
<evidence type="ECO:0000313" key="3">
    <source>
        <dbReference type="EMBL" id="MSU09145.1"/>
    </source>
</evidence>
<dbReference type="AlphaFoldDB" id="A0A6I2UHD5"/>
<gene>
    <name evidence="3" type="ORF">FYJ84_09125</name>
</gene>
<evidence type="ECO:0000256" key="1">
    <source>
        <dbReference type="ARBA" id="ARBA00022729"/>
    </source>
</evidence>
<keyword evidence="4" id="KW-1185">Reference proteome</keyword>
<evidence type="ECO:0008006" key="5">
    <source>
        <dbReference type="Google" id="ProtNLM"/>
    </source>
</evidence>
<dbReference type="PROSITE" id="PS51257">
    <property type="entry name" value="PROKAR_LIPOPROTEIN"/>
    <property type="match status" value="1"/>
</dbReference>
<organism evidence="3 4">
    <name type="scientific">Anaerovibrio slackiae</name>
    <dbReference type="NCBI Taxonomy" id="2652309"/>
    <lineage>
        <taxon>Bacteria</taxon>
        <taxon>Bacillati</taxon>
        <taxon>Bacillota</taxon>
        <taxon>Negativicutes</taxon>
        <taxon>Selenomonadales</taxon>
        <taxon>Selenomonadaceae</taxon>
        <taxon>Anaerovibrio</taxon>
    </lineage>
</organism>
<sequence>MFSKNIRLFFGKMVNLCLLCGLFFIAGCGSDVKNEQLSWTLNVQECQIKDKLEAVDDVRQYDGSIAKVPHNNAPAAGNVFLLVKLEAKKNIAGNHPLQWQEVTLQDGKGNSYNRVQDVFLTDYKYDRLSATDLKLDSNGWVCFEIPAESAKDEMKLVYEDGDKKNFMTVKP</sequence>
<evidence type="ECO:0000256" key="2">
    <source>
        <dbReference type="SAM" id="SignalP"/>
    </source>
</evidence>
<protein>
    <recommendedName>
        <fullName evidence="5">DUF4352 domain-containing protein</fullName>
    </recommendedName>
</protein>
<feature type="signal peptide" evidence="2">
    <location>
        <begin position="1"/>
        <end position="26"/>
    </location>
</feature>
<comment type="caution">
    <text evidence="3">The sequence shown here is derived from an EMBL/GenBank/DDBJ whole genome shotgun (WGS) entry which is preliminary data.</text>
</comment>
<dbReference type="EMBL" id="VUNR01000017">
    <property type="protein sequence ID" value="MSU09145.1"/>
    <property type="molecule type" value="Genomic_DNA"/>
</dbReference>
<accession>A0A6I2UHD5</accession>
<dbReference type="Gene3D" id="2.60.40.1240">
    <property type="match status" value="1"/>
</dbReference>
<proteinExistence type="predicted"/>
<evidence type="ECO:0000313" key="4">
    <source>
        <dbReference type="Proteomes" id="UP000433181"/>
    </source>
</evidence>
<reference evidence="3 4" key="1">
    <citation type="submission" date="2019-08" db="EMBL/GenBank/DDBJ databases">
        <title>In-depth cultivation of the pig gut microbiome towards novel bacterial diversity and tailored functional studies.</title>
        <authorList>
            <person name="Wylensek D."/>
            <person name="Hitch T.C.A."/>
            <person name="Clavel T."/>
        </authorList>
    </citation>
    <scope>NUCLEOTIDE SEQUENCE [LARGE SCALE GENOMIC DNA]</scope>
    <source>
        <strain evidence="3 4">WCA-693-APC-5D-A</strain>
    </source>
</reference>